<dbReference type="Proteomes" id="UP001174932">
    <property type="component" value="Unassembled WGS sequence"/>
</dbReference>
<proteinExistence type="predicted"/>
<dbReference type="InterPro" id="IPR011050">
    <property type="entry name" value="Pectin_lyase_fold/virulence"/>
</dbReference>
<reference evidence="1" key="1">
    <citation type="journal article" date="2015" name="Int. J. Syst. Evol. Microbiol.">
        <title>Rhizobium alvei sp. nov., isolated from a freshwater river.</title>
        <authorList>
            <person name="Sheu S.Y."/>
            <person name="Huang H.W."/>
            <person name="Young C.C."/>
            <person name="Chen W.M."/>
        </authorList>
    </citation>
    <scope>NUCLEOTIDE SEQUENCE</scope>
    <source>
        <strain evidence="1">TNR-22</strain>
    </source>
</reference>
<protein>
    <recommendedName>
        <fullName evidence="3">Pectate lyase superfamily protein domain-containing protein</fullName>
    </recommendedName>
</protein>
<dbReference type="Gene3D" id="2.160.20.10">
    <property type="entry name" value="Single-stranded right-handed beta-helix, Pectin lyase-like"/>
    <property type="match status" value="1"/>
</dbReference>
<dbReference type="EMBL" id="JAUOZU010000013">
    <property type="protein sequence ID" value="MDO6965805.1"/>
    <property type="molecule type" value="Genomic_DNA"/>
</dbReference>
<dbReference type="RefSeq" id="WP_304377735.1">
    <property type="nucleotide sequence ID" value="NZ_JAUOZU010000013.1"/>
</dbReference>
<keyword evidence="2" id="KW-1185">Reference proteome</keyword>
<sequence>MTDISDIPQFSLDAPGPLQDQMATALRAALRLEDLASSTNGSAGSLGIDDLGTPALLKIRTINIVHEGASGDEAEDATPFIASAIAKIRALGGGALLIPRGTFSTDSFDYGYLAGGSGKLVVEGDGVASLLKKRVNDGATFFKIGRSSGSNTFQGSVMLRDFALSGIDGGSERVMDLWGLTNSILQGVRCRYGASAIVLNNCVTNTLIGCIGANAVNGLTLIKHVFEDSTYSDPNLNTVVGGAYKDCSGWGIKVLNGTQTVLEGTQIENNGTVGDMNTGGILVDSNAGYLSGVYRLGRAISMRGGWFESCKGRAALVLKAGSSLLEGVHFPNNAEATREIYNDGGKYVILECTMALGRTAGNIEDTANAKAGSLIIGGEIATLIGSIDTSKTSFFEINAGTNEAPNRITLIRGMGSILSKDGKELARVKGVDNSPSGTVINFGVTFKSAPEITLQERGADNSRIFQARVSSPTTTGFTINKLSLTSGSSTISTTSDTVQWEAIGELA</sequence>
<name>A0ABT8YQ12_9HYPH</name>
<organism evidence="1 2">
    <name type="scientific">Rhizobium alvei</name>
    <dbReference type="NCBI Taxonomy" id="1132659"/>
    <lineage>
        <taxon>Bacteria</taxon>
        <taxon>Pseudomonadati</taxon>
        <taxon>Pseudomonadota</taxon>
        <taxon>Alphaproteobacteria</taxon>
        <taxon>Hyphomicrobiales</taxon>
        <taxon>Rhizobiaceae</taxon>
        <taxon>Rhizobium/Agrobacterium group</taxon>
        <taxon>Rhizobium</taxon>
    </lineage>
</organism>
<reference evidence="1" key="2">
    <citation type="submission" date="2023-07" db="EMBL/GenBank/DDBJ databases">
        <authorList>
            <person name="Shen H."/>
        </authorList>
    </citation>
    <scope>NUCLEOTIDE SEQUENCE</scope>
    <source>
        <strain evidence="1">TNR-22</strain>
    </source>
</reference>
<accession>A0ABT8YQ12</accession>
<comment type="caution">
    <text evidence="1">The sequence shown here is derived from an EMBL/GenBank/DDBJ whole genome shotgun (WGS) entry which is preliminary data.</text>
</comment>
<evidence type="ECO:0008006" key="3">
    <source>
        <dbReference type="Google" id="ProtNLM"/>
    </source>
</evidence>
<evidence type="ECO:0000313" key="1">
    <source>
        <dbReference type="EMBL" id="MDO6965805.1"/>
    </source>
</evidence>
<dbReference type="InterPro" id="IPR012334">
    <property type="entry name" value="Pectin_lyas_fold"/>
</dbReference>
<gene>
    <name evidence="1" type="ORF">Q4481_17730</name>
</gene>
<dbReference type="SUPFAM" id="SSF51126">
    <property type="entry name" value="Pectin lyase-like"/>
    <property type="match status" value="1"/>
</dbReference>
<evidence type="ECO:0000313" key="2">
    <source>
        <dbReference type="Proteomes" id="UP001174932"/>
    </source>
</evidence>